<evidence type="ECO:0000256" key="1">
    <source>
        <dbReference type="ARBA" id="ARBA00004651"/>
    </source>
</evidence>
<dbReference type="RefSeq" id="WP_143086226.1">
    <property type="nucleotide sequence ID" value="NZ_FOEF01000007.1"/>
</dbReference>
<feature type="compositionally biased region" description="Low complexity" evidence="8">
    <location>
        <begin position="1"/>
        <end position="22"/>
    </location>
</feature>
<feature type="transmembrane region" description="Helical" evidence="9">
    <location>
        <begin position="257"/>
        <end position="279"/>
    </location>
</feature>
<dbReference type="EMBL" id="FOEF01000007">
    <property type="protein sequence ID" value="SEP38841.1"/>
    <property type="molecule type" value="Genomic_DNA"/>
</dbReference>
<proteinExistence type="predicted"/>
<evidence type="ECO:0000256" key="9">
    <source>
        <dbReference type="SAM" id="Phobius"/>
    </source>
</evidence>
<feature type="transmembrane region" description="Helical" evidence="9">
    <location>
        <begin position="69"/>
        <end position="88"/>
    </location>
</feature>
<dbReference type="PANTHER" id="PTHR33908">
    <property type="entry name" value="MANNOSYLTRANSFERASE YKCB-RELATED"/>
    <property type="match status" value="1"/>
</dbReference>
<dbReference type="InterPro" id="IPR038731">
    <property type="entry name" value="RgtA/B/C-like"/>
</dbReference>
<evidence type="ECO:0000256" key="4">
    <source>
        <dbReference type="ARBA" id="ARBA00022679"/>
    </source>
</evidence>
<keyword evidence="5 9" id="KW-0812">Transmembrane</keyword>
<dbReference type="GO" id="GO:0005886">
    <property type="term" value="C:plasma membrane"/>
    <property type="evidence" value="ECO:0007669"/>
    <property type="project" value="UniProtKB-SubCell"/>
</dbReference>
<feature type="transmembrane region" description="Helical" evidence="9">
    <location>
        <begin position="30"/>
        <end position="48"/>
    </location>
</feature>
<evidence type="ECO:0000256" key="8">
    <source>
        <dbReference type="SAM" id="MobiDB-lite"/>
    </source>
</evidence>
<evidence type="ECO:0000313" key="11">
    <source>
        <dbReference type="EMBL" id="SEP38841.1"/>
    </source>
</evidence>
<comment type="subcellular location">
    <subcellularLocation>
        <location evidence="1">Cell membrane</location>
        <topology evidence="1">Multi-pass membrane protein</topology>
    </subcellularLocation>
</comment>
<name>A0A1H8XG98_9PSEU</name>
<dbReference type="GO" id="GO:0009103">
    <property type="term" value="P:lipopolysaccharide biosynthetic process"/>
    <property type="evidence" value="ECO:0007669"/>
    <property type="project" value="UniProtKB-ARBA"/>
</dbReference>
<dbReference type="STRING" id="394193.SAMN04489732_107191"/>
<feature type="transmembrane region" description="Helical" evidence="9">
    <location>
        <begin position="178"/>
        <end position="206"/>
    </location>
</feature>
<feature type="transmembrane region" description="Helical" evidence="9">
    <location>
        <begin position="153"/>
        <end position="172"/>
    </location>
</feature>
<dbReference type="Pfam" id="PF13231">
    <property type="entry name" value="PMT_2"/>
    <property type="match status" value="1"/>
</dbReference>
<feature type="region of interest" description="Disordered" evidence="8">
    <location>
        <begin position="1"/>
        <end position="28"/>
    </location>
</feature>
<reference evidence="11 12" key="1">
    <citation type="submission" date="2016-10" db="EMBL/GenBank/DDBJ databases">
        <authorList>
            <person name="de Groot N.N."/>
        </authorList>
    </citation>
    <scope>NUCLEOTIDE SEQUENCE [LARGE SCALE GENOMIC DNA]</scope>
    <source>
        <strain evidence="11 12">DSM 44993</strain>
    </source>
</reference>
<keyword evidence="4 11" id="KW-0808">Transferase</keyword>
<evidence type="ECO:0000259" key="10">
    <source>
        <dbReference type="Pfam" id="PF13231"/>
    </source>
</evidence>
<keyword evidence="7 9" id="KW-0472">Membrane</keyword>
<dbReference type="OrthoDB" id="5318634at2"/>
<protein>
    <submittedName>
        <fullName evidence="11">Mannosyltransferase</fullName>
    </submittedName>
</protein>
<feature type="domain" description="Glycosyltransferase RgtA/B/C/D-like" evidence="10">
    <location>
        <begin position="87"/>
        <end position="230"/>
    </location>
</feature>
<feature type="transmembrane region" description="Helical" evidence="9">
    <location>
        <begin position="291"/>
        <end position="313"/>
    </location>
</feature>
<keyword evidence="3 11" id="KW-0328">Glycosyltransferase</keyword>
<sequence length="485" mass="50511">MPAPTPTLAAESEATAASTSESEPGRRPDPVLLVPALVTLLIAVWDLATPSYYGDEAATLDADARSIPALLRLLTHVDVVHGAYYLFMWPIVHAFGIGEVVLRLPSALAMAAAAVGVAALGRRLHSPRAGLLAGLVFAVLPQVSRYGQEGRSYALVLACAVLASYLLVRAAGDARRRFWAGYGGAVAGLGLLNVFGLLLLAGHAVFLLARHRPSLRRWLIAAGLGCLPALPVAVLAWRERDQLGWLGSPGASAPGDLAAWLAGSTGSLVLVSLLIGLGLRSRAGAATAWLALPWLVAPPVLLLSAASVALPVYVPRYVAYCLPALALPVGVGLAGITLAPRVIALVLVAALGLPTQFAQRRPDGHGDDARAAATVLARHEQPGDGVLYHCLNCHYPDMPREFAFAYPSAFGPLDDLALAGSPSATGTLRGTSTDRATLDRRIAGVSRVWLIETGGKQLPGPLAGRGLHLAALYPADNVTVALYAR</sequence>
<dbReference type="GO" id="GO:0010041">
    <property type="term" value="P:response to iron(III) ion"/>
    <property type="evidence" value="ECO:0007669"/>
    <property type="project" value="TreeGrafter"/>
</dbReference>
<keyword evidence="2" id="KW-1003">Cell membrane</keyword>
<feature type="transmembrane region" description="Helical" evidence="9">
    <location>
        <begin position="218"/>
        <end position="237"/>
    </location>
</feature>
<gene>
    <name evidence="11" type="ORF">SAMN04489732_107191</name>
</gene>
<accession>A0A1H8XG98</accession>
<keyword evidence="6 9" id="KW-1133">Transmembrane helix</keyword>
<dbReference type="InterPro" id="IPR050297">
    <property type="entry name" value="LipidA_mod_glycosyltrf_83"/>
</dbReference>
<evidence type="ECO:0000313" key="12">
    <source>
        <dbReference type="Proteomes" id="UP000198582"/>
    </source>
</evidence>
<dbReference type="Proteomes" id="UP000198582">
    <property type="component" value="Unassembled WGS sequence"/>
</dbReference>
<evidence type="ECO:0000256" key="3">
    <source>
        <dbReference type="ARBA" id="ARBA00022676"/>
    </source>
</evidence>
<feature type="transmembrane region" description="Helical" evidence="9">
    <location>
        <begin position="100"/>
        <end position="121"/>
    </location>
</feature>
<evidence type="ECO:0000256" key="5">
    <source>
        <dbReference type="ARBA" id="ARBA00022692"/>
    </source>
</evidence>
<evidence type="ECO:0000256" key="2">
    <source>
        <dbReference type="ARBA" id="ARBA00022475"/>
    </source>
</evidence>
<dbReference type="AlphaFoldDB" id="A0A1H8XG98"/>
<keyword evidence="12" id="KW-1185">Reference proteome</keyword>
<dbReference type="PANTHER" id="PTHR33908:SF3">
    <property type="entry name" value="UNDECAPRENYL PHOSPHATE-ALPHA-4-AMINO-4-DEOXY-L-ARABINOSE ARABINOSYL TRANSFERASE"/>
    <property type="match status" value="1"/>
</dbReference>
<evidence type="ECO:0000256" key="6">
    <source>
        <dbReference type="ARBA" id="ARBA00022989"/>
    </source>
</evidence>
<feature type="transmembrane region" description="Helical" evidence="9">
    <location>
        <begin position="325"/>
        <end position="353"/>
    </location>
</feature>
<evidence type="ECO:0000256" key="7">
    <source>
        <dbReference type="ARBA" id="ARBA00023136"/>
    </source>
</evidence>
<organism evidence="11 12">
    <name type="scientific">Amycolatopsis saalfeldensis</name>
    <dbReference type="NCBI Taxonomy" id="394193"/>
    <lineage>
        <taxon>Bacteria</taxon>
        <taxon>Bacillati</taxon>
        <taxon>Actinomycetota</taxon>
        <taxon>Actinomycetes</taxon>
        <taxon>Pseudonocardiales</taxon>
        <taxon>Pseudonocardiaceae</taxon>
        <taxon>Amycolatopsis</taxon>
    </lineage>
</organism>
<dbReference type="GO" id="GO:0016763">
    <property type="term" value="F:pentosyltransferase activity"/>
    <property type="evidence" value="ECO:0007669"/>
    <property type="project" value="TreeGrafter"/>
</dbReference>